<accession>A0A914X8G2</accession>
<feature type="signal peptide" evidence="2">
    <location>
        <begin position="1"/>
        <end position="21"/>
    </location>
</feature>
<feature type="region of interest" description="Disordered" evidence="1">
    <location>
        <begin position="68"/>
        <end position="94"/>
    </location>
</feature>
<dbReference type="Proteomes" id="UP000887566">
    <property type="component" value="Unplaced"/>
</dbReference>
<feature type="compositionally biased region" description="Basic and acidic residues" evidence="1">
    <location>
        <begin position="68"/>
        <end position="83"/>
    </location>
</feature>
<evidence type="ECO:0000313" key="4">
    <source>
        <dbReference type="WBParaSite" id="PSAMB.scaffold6996size8452.g29507.t1"/>
    </source>
</evidence>
<feature type="compositionally biased region" description="Acidic residues" evidence="1">
    <location>
        <begin position="84"/>
        <end position="94"/>
    </location>
</feature>
<feature type="chain" id="PRO_5036972498" evidence="2">
    <location>
        <begin position="22"/>
        <end position="94"/>
    </location>
</feature>
<keyword evidence="2" id="KW-0732">Signal</keyword>
<evidence type="ECO:0000313" key="3">
    <source>
        <dbReference type="Proteomes" id="UP000887566"/>
    </source>
</evidence>
<name>A0A914X8G2_9BILA</name>
<organism evidence="3 4">
    <name type="scientific">Plectus sambesii</name>
    <dbReference type="NCBI Taxonomy" id="2011161"/>
    <lineage>
        <taxon>Eukaryota</taxon>
        <taxon>Metazoa</taxon>
        <taxon>Ecdysozoa</taxon>
        <taxon>Nematoda</taxon>
        <taxon>Chromadorea</taxon>
        <taxon>Plectida</taxon>
        <taxon>Plectina</taxon>
        <taxon>Plectoidea</taxon>
        <taxon>Plectidae</taxon>
        <taxon>Plectus</taxon>
    </lineage>
</organism>
<evidence type="ECO:0000256" key="1">
    <source>
        <dbReference type="SAM" id="MobiDB-lite"/>
    </source>
</evidence>
<keyword evidence="3" id="KW-1185">Reference proteome</keyword>
<proteinExistence type="predicted"/>
<sequence length="94" mass="10401">MMSKVVMMLALSILLVTNVEGKGVRGVLCPSLMGNVQCAACFGCTWYVFYCDGVAQCGNKPPEVKGEHLKLEHQETKPVKSSEEQEWDDGLEDY</sequence>
<evidence type="ECO:0000256" key="2">
    <source>
        <dbReference type="SAM" id="SignalP"/>
    </source>
</evidence>
<dbReference type="AlphaFoldDB" id="A0A914X8G2"/>
<reference evidence="4" key="1">
    <citation type="submission" date="2022-11" db="UniProtKB">
        <authorList>
            <consortium name="WormBaseParasite"/>
        </authorList>
    </citation>
    <scope>IDENTIFICATION</scope>
</reference>
<protein>
    <submittedName>
        <fullName evidence="4">Uncharacterized protein</fullName>
    </submittedName>
</protein>
<dbReference type="WBParaSite" id="PSAMB.scaffold6996size8452.g29507.t1">
    <property type="protein sequence ID" value="PSAMB.scaffold6996size8452.g29507.t1"/>
    <property type="gene ID" value="PSAMB.scaffold6996size8452.g29507"/>
</dbReference>